<evidence type="ECO:0000313" key="1">
    <source>
        <dbReference type="EMBL" id="GAF86384.1"/>
    </source>
</evidence>
<comment type="caution">
    <text evidence="1">The sequence shown here is derived from an EMBL/GenBank/DDBJ whole genome shotgun (WGS) entry which is preliminary data.</text>
</comment>
<organism evidence="1">
    <name type="scientific">marine sediment metagenome</name>
    <dbReference type="NCBI Taxonomy" id="412755"/>
    <lineage>
        <taxon>unclassified sequences</taxon>
        <taxon>metagenomes</taxon>
        <taxon>ecological metagenomes</taxon>
    </lineage>
</organism>
<dbReference type="AlphaFoldDB" id="X0SZI4"/>
<reference evidence="1" key="1">
    <citation type="journal article" date="2014" name="Front. Microbiol.">
        <title>High frequency of phylogenetically diverse reductive dehalogenase-homologous genes in deep subseafloor sedimentary metagenomes.</title>
        <authorList>
            <person name="Kawai M."/>
            <person name="Futagami T."/>
            <person name="Toyoda A."/>
            <person name="Takaki Y."/>
            <person name="Nishi S."/>
            <person name="Hori S."/>
            <person name="Arai W."/>
            <person name="Tsubouchi T."/>
            <person name="Morono Y."/>
            <person name="Uchiyama I."/>
            <person name="Ito T."/>
            <person name="Fujiyama A."/>
            <person name="Inagaki F."/>
            <person name="Takami H."/>
        </authorList>
    </citation>
    <scope>NUCLEOTIDE SEQUENCE</scope>
    <source>
        <strain evidence="1">Expedition CK06-06</strain>
    </source>
</reference>
<evidence type="ECO:0008006" key="2">
    <source>
        <dbReference type="Google" id="ProtNLM"/>
    </source>
</evidence>
<sequence length="242" mass="27317">MASTADKIRAEIEALSAEGGALLVQVRDEKQKAKRLPFAAKYHTWYTRALAVARVLVPDRLDEFRRLYERNDKRKKLDSLTYVIEDYVHGVNSPIDWNQRPIFDTRVATFMKLHTQVNIIASCESRLDDILANIRGVLQAGLFDSELDAARDLLKNGHLRGAGAVAGVVLEGHLAEVCANHSVSIRKKNPHVSDFNDALKNAGVFDVTQWRWIQRLGDIRNLCDHKKARDPNPDEVQELLDG</sequence>
<protein>
    <recommendedName>
        <fullName evidence="2">DUF4145 domain-containing protein</fullName>
    </recommendedName>
</protein>
<dbReference type="EMBL" id="BARS01018944">
    <property type="protein sequence ID" value="GAF86384.1"/>
    <property type="molecule type" value="Genomic_DNA"/>
</dbReference>
<proteinExistence type="predicted"/>
<accession>X0SZI4</accession>
<feature type="non-terminal residue" evidence="1">
    <location>
        <position position="242"/>
    </location>
</feature>
<gene>
    <name evidence="1" type="ORF">S01H1_30751</name>
</gene>
<name>X0SZI4_9ZZZZ</name>